<dbReference type="GO" id="GO:0000976">
    <property type="term" value="F:transcription cis-regulatory region binding"/>
    <property type="evidence" value="ECO:0007669"/>
    <property type="project" value="TreeGrafter"/>
</dbReference>
<evidence type="ECO:0000256" key="8">
    <source>
        <dbReference type="ARBA" id="ARBA00023015"/>
    </source>
</evidence>
<proteinExistence type="inferred from homology"/>
<dbReference type="InterPro" id="IPR036388">
    <property type="entry name" value="WH-like_DNA-bd_sf"/>
</dbReference>
<organism evidence="12 13">
    <name type="scientific">Dietzia cinnamea</name>
    <dbReference type="NCBI Taxonomy" id="321318"/>
    <lineage>
        <taxon>Bacteria</taxon>
        <taxon>Bacillati</taxon>
        <taxon>Actinomycetota</taxon>
        <taxon>Actinomycetes</taxon>
        <taxon>Mycobacteriales</taxon>
        <taxon>Dietziaceae</taxon>
        <taxon>Dietzia</taxon>
    </lineage>
</organism>
<feature type="binding site" evidence="11">
    <location>
        <position position="101"/>
    </location>
    <ligand>
        <name>Zn(2+)</name>
        <dbReference type="ChEBI" id="CHEBI:29105"/>
    </ligand>
</feature>
<evidence type="ECO:0000256" key="4">
    <source>
        <dbReference type="ARBA" id="ARBA00022491"/>
    </source>
</evidence>
<dbReference type="InterPro" id="IPR036390">
    <property type="entry name" value="WH_DNA-bd_sf"/>
</dbReference>
<evidence type="ECO:0000256" key="5">
    <source>
        <dbReference type="ARBA" id="ARBA00022723"/>
    </source>
</evidence>
<keyword evidence="9" id="KW-0238">DNA-binding</keyword>
<dbReference type="InterPro" id="IPR002481">
    <property type="entry name" value="FUR"/>
</dbReference>
<accession>A0A4R3ZTE4</accession>
<feature type="binding site" evidence="11">
    <location>
        <position position="141"/>
    </location>
    <ligand>
        <name>Zn(2+)</name>
        <dbReference type="ChEBI" id="CHEBI:29105"/>
    </ligand>
</feature>
<evidence type="ECO:0000256" key="2">
    <source>
        <dbReference type="ARBA" id="ARBA00007957"/>
    </source>
</evidence>
<evidence type="ECO:0000256" key="11">
    <source>
        <dbReference type="PIRSR" id="PIRSR602481-1"/>
    </source>
</evidence>
<comment type="similarity">
    <text evidence="2">Belongs to the Fur family.</text>
</comment>
<dbReference type="AlphaFoldDB" id="A0A4R3ZTE4"/>
<dbReference type="Gene3D" id="3.30.1490.190">
    <property type="match status" value="1"/>
</dbReference>
<dbReference type="PANTHER" id="PTHR33202">
    <property type="entry name" value="ZINC UPTAKE REGULATION PROTEIN"/>
    <property type="match status" value="1"/>
</dbReference>
<evidence type="ECO:0000256" key="6">
    <source>
        <dbReference type="ARBA" id="ARBA00022833"/>
    </source>
</evidence>
<dbReference type="EMBL" id="SMCX01000011">
    <property type="protein sequence ID" value="TCW23574.1"/>
    <property type="molecule type" value="Genomic_DNA"/>
</dbReference>
<name>A0A4R3ZTE4_9ACTN</name>
<gene>
    <name evidence="12" type="ORF">EDD19_1118</name>
</gene>
<evidence type="ECO:0000313" key="13">
    <source>
        <dbReference type="Proteomes" id="UP000295805"/>
    </source>
</evidence>
<dbReference type="SUPFAM" id="SSF46785">
    <property type="entry name" value="Winged helix' DNA-binding domain"/>
    <property type="match status" value="1"/>
</dbReference>
<evidence type="ECO:0000256" key="3">
    <source>
        <dbReference type="ARBA" id="ARBA00022490"/>
    </source>
</evidence>
<keyword evidence="8" id="KW-0805">Transcription regulation</keyword>
<comment type="subcellular location">
    <subcellularLocation>
        <location evidence="1">Cytoplasm</location>
    </subcellularLocation>
</comment>
<dbReference type="Gene3D" id="1.10.10.10">
    <property type="entry name" value="Winged helix-like DNA-binding domain superfamily/Winged helix DNA-binding domain"/>
    <property type="match status" value="1"/>
</dbReference>
<evidence type="ECO:0000256" key="1">
    <source>
        <dbReference type="ARBA" id="ARBA00004496"/>
    </source>
</evidence>
<dbReference type="Pfam" id="PF01475">
    <property type="entry name" value="FUR"/>
    <property type="match status" value="1"/>
</dbReference>
<keyword evidence="5 11" id="KW-0479">Metal-binding</keyword>
<comment type="cofactor">
    <cofactor evidence="11">
        <name>Zn(2+)</name>
        <dbReference type="ChEBI" id="CHEBI:29105"/>
    </cofactor>
    <text evidence="11">Binds 1 zinc ion per subunit.</text>
</comment>
<sequence>MVSAMTTAGELGALLRQAGLRVTSPRLAVLDVVAGRPHIAAEDVASLVRERLGAVSTQTVYDALRVCTEVGLMRRIEPAGSPARYERRTGDNHHHLVCRHCGRIEDVECAVGHAPCLSADSDHGFRIDEAEVNYWGTCPECRAKQSALV</sequence>
<feature type="binding site" evidence="11">
    <location>
        <position position="98"/>
    </location>
    <ligand>
        <name>Zn(2+)</name>
        <dbReference type="ChEBI" id="CHEBI:29105"/>
    </ligand>
</feature>
<dbReference type="GO" id="GO:0045892">
    <property type="term" value="P:negative regulation of DNA-templated transcription"/>
    <property type="evidence" value="ECO:0007669"/>
    <property type="project" value="TreeGrafter"/>
</dbReference>
<keyword evidence="4" id="KW-0678">Repressor</keyword>
<dbReference type="PANTHER" id="PTHR33202:SF18">
    <property type="entry name" value="TRANSCRIPTIONAL REGULATOR FURA"/>
    <property type="match status" value="1"/>
</dbReference>
<dbReference type="GO" id="GO:0008270">
    <property type="term" value="F:zinc ion binding"/>
    <property type="evidence" value="ECO:0007669"/>
    <property type="project" value="TreeGrafter"/>
</dbReference>
<protein>
    <submittedName>
        <fullName evidence="12">Fur family ferric uptake transcriptional regulator</fullName>
    </submittedName>
</protein>
<evidence type="ECO:0000256" key="7">
    <source>
        <dbReference type="ARBA" id="ARBA00023004"/>
    </source>
</evidence>
<keyword evidence="10" id="KW-0804">Transcription</keyword>
<keyword evidence="6 11" id="KW-0862">Zinc</keyword>
<keyword evidence="7" id="KW-0408">Iron</keyword>
<evidence type="ECO:0000256" key="9">
    <source>
        <dbReference type="ARBA" id="ARBA00023125"/>
    </source>
</evidence>
<feature type="binding site" evidence="11">
    <location>
        <position position="138"/>
    </location>
    <ligand>
        <name>Zn(2+)</name>
        <dbReference type="ChEBI" id="CHEBI:29105"/>
    </ligand>
</feature>
<comment type="caution">
    <text evidence="12">The sequence shown here is derived from an EMBL/GenBank/DDBJ whole genome shotgun (WGS) entry which is preliminary data.</text>
</comment>
<evidence type="ECO:0000313" key="12">
    <source>
        <dbReference type="EMBL" id="TCW23574.1"/>
    </source>
</evidence>
<evidence type="ECO:0000256" key="10">
    <source>
        <dbReference type="ARBA" id="ARBA00023163"/>
    </source>
</evidence>
<reference evidence="12 13" key="1">
    <citation type="submission" date="2019-03" db="EMBL/GenBank/DDBJ databases">
        <title>Root nodule microbial communities of legume samples collected from USA, Mexico and Botswana.</title>
        <authorList>
            <person name="Hirsch A."/>
        </authorList>
    </citation>
    <scope>NUCLEOTIDE SEQUENCE [LARGE SCALE GENOMIC DNA]</scope>
    <source>
        <strain evidence="12 13">55</strain>
    </source>
</reference>
<dbReference type="GO" id="GO:1900376">
    <property type="term" value="P:regulation of secondary metabolite biosynthetic process"/>
    <property type="evidence" value="ECO:0007669"/>
    <property type="project" value="TreeGrafter"/>
</dbReference>
<keyword evidence="3" id="KW-0963">Cytoplasm</keyword>
<dbReference type="Proteomes" id="UP000295805">
    <property type="component" value="Unassembled WGS sequence"/>
</dbReference>
<dbReference type="GO" id="GO:0003700">
    <property type="term" value="F:DNA-binding transcription factor activity"/>
    <property type="evidence" value="ECO:0007669"/>
    <property type="project" value="InterPro"/>
</dbReference>
<dbReference type="GO" id="GO:0005737">
    <property type="term" value="C:cytoplasm"/>
    <property type="evidence" value="ECO:0007669"/>
    <property type="project" value="UniProtKB-SubCell"/>
</dbReference>
<dbReference type="InterPro" id="IPR043135">
    <property type="entry name" value="Fur_C"/>
</dbReference>
<dbReference type="CDD" id="cd07153">
    <property type="entry name" value="Fur_like"/>
    <property type="match status" value="1"/>
</dbReference>